<sequence>MWSECEVEGAAGNFTADARQFPLVGLRWTGQLEDAAMLEGFAAWVEEFTEYLGVAQQPIVVVVDMRLAQRPTGVFRRGLIKLRIRHRAVLDRWVIHDVVVTNNAPVRTMLQTLTWVMPWVPITAVGDFDEGLGLARDLLRERGVLDPALGSATLFGESSARP</sequence>
<dbReference type="AlphaFoldDB" id="A6G5F0"/>
<keyword evidence="2" id="KW-1185">Reference proteome</keyword>
<accession>A6G5F0</accession>
<gene>
    <name evidence="1" type="ORF">PPSIR1_03453</name>
</gene>
<evidence type="ECO:0000313" key="2">
    <source>
        <dbReference type="Proteomes" id="UP000005801"/>
    </source>
</evidence>
<evidence type="ECO:0000313" key="1">
    <source>
        <dbReference type="EMBL" id="EDM78893.1"/>
    </source>
</evidence>
<dbReference type="STRING" id="391625.PPSIR1_03453"/>
<comment type="caution">
    <text evidence="1">The sequence shown here is derived from an EMBL/GenBank/DDBJ whole genome shotgun (WGS) entry which is preliminary data.</text>
</comment>
<name>A6G5F0_9BACT</name>
<dbReference type="Proteomes" id="UP000005801">
    <property type="component" value="Unassembled WGS sequence"/>
</dbReference>
<organism evidence="1 2">
    <name type="scientific">Plesiocystis pacifica SIR-1</name>
    <dbReference type="NCBI Taxonomy" id="391625"/>
    <lineage>
        <taxon>Bacteria</taxon>
        <taxon>Pseudomonadati</taxon>
        <taxon>Myxococcota</taxon>
        <taxon>Polyangia</taxon>
        <taxon>Nannocystales</taxon>
        <taxon>Nannocystaceae</taxon>
        <taxon>Plesiocystis</taxon>
    </lineage>
</organism>
<protein>
    <submittedName>
        <fullName evidence="1">Uncharacterized protein</fullName>
    </submittedName>
</protein>
<dbReference type="EMBL" id="ABCS01000025">
    <property type="protein sequence ID" value="EDM78893.1"/>
    <property type="molecule type" value="Genomic_DNA"/>
</dbReference>
<proteinExistence type="predicted"/>
<reference evidence="1 2" key="1">
    <citation type="submission" date="2007-06" db="EMBL/GenBank/DDBJ databases">
        <authorList>
            <person name="Shimkets L."/>
            <person name="Ferriera S."/>
            <person name="Johnson J."/>
            <person name="Kravitz S."/>
            <person name="Beeson K."/>
            <person name="Sutton G."/>
            <person name="Rogers Y.-H."/>
            <person name="Friedman R."/>
            <person name="Frazier M."/>
            <person name="Venter J.C."/>
        </authorList>
    </citation>
    <scope>NUCLEOTIDE SEQUENCE [LARGE SCALE GENOMIC DNA]</scope>
    <source>
        <strain evidence="1 2">SIR-1</strain>
    </source>
</reference>
<dbReference type="RefSeq" id="WP_006971949.1">
    <property type="nucleotide sequence ID" value="NZ_ABCS01000025.1"/>
</dbReference>